<dbReference type="Pfam" id="PF00583">
    <property type="entry name" value="Acetyltransf_1"/>
    <property type="match status" value="1"/>
</dbReference>
<dbReference type="PROSITE" id="PS51186">
    <property type="entry name" value="GNAT"/>
    <property type="match status" value="1"/>
</dbReference>
<dbReference type="KEGG" id="bcx:BCA_3492"/>
<protein>
    <submittedName>
        <fullName evidence="2">Acetyltransferase, GNAT family</fullName>
    </submittedName>
</protein>
<dbReference type="InterPro" id="IPR000182">
    <property type="entry name" value="GNAT_dom"/>
</dbReference>
<name>A0A158RG54_BACC3</name>
<accession>A0A158RG54</accession>
<evidence type="ECO:0000313" key="3">
    <source>
        <dbReference type="Proteomes" id="UP000002210"/>
    </source>
</evidence>
<reference evidence="2 3" key="1">
    <citation type="submission" date="2009-02" db="EMBL/GenBank/DDBJ databases">
        <title>Genome sequence of Bacillus cereus 03BB102.</title>
        <authorList>
            <person name="Dodson R.J."/>
            <person name="Jackson P."/>
            <person name="Munk A.C."/>
            <person name="Brettin T."/>
            <person name="Bruce D."/>
            <person name="Detter C."/>
            <person name="Tapia R."/>
            <person name="Han C."/>
            <person name="Sutton G."/>
            <person name="Sims D."/>
        </authorList>
    </citation>
    <scope>NUCLEOTIDE SEQUENCE [LARGE SCALE GENOMIC DNA]</scope>
    <source>
        <strain evidence="2 3">03BB102</strain>
    </source>
</reference>
<proteinExistence type="predicted"/>
<dbReference type="AlphaFoldDB" id="A0A158RG54"/>
<organism evidence="2 3">
    <name type="scientific">Bacillus cereus (strain 03BB102)</name>
    <dbReference type="NCBI Taxonomy" id="572264"/>
    <lineage>
        <taxon>Bacteria</taxon>
        <taxon>Bacillati</taxon>
        <taxon>Bacillota</taxon>
        <taxon>Bacilli</taxon>
        <taxon>Bacillales</taxon>
        <taxon>Bacillaceae</taxon>
        <taxon>Bacillus</taxon>
        <taxon>Bacillus cereus group</taxon>
    </lineage>
</organism>
<dbReference type="Gene3D" id="3.40.630.30">
    <property type="match status" value="1"/>
</dbReference>
<gene>
    <name evidence="2" type="ordered locus">BCA_3492</name>
</gene>
<evidence type="ECO:0000259" key="1">
    <source>
        <dbReference type="PROSITE" id="PS51186"/>
    </source>
</evidence>
<sequence>MIYDLAIIQNLFGPSKKVLNGLPNAVSIEEIEEDVLHDVQTYKEKISRFEEVCFNWELKRASIVLNKRFSSYNSSVRVLLDAGFSLHAAKIEVCRVLNNIEELERQYTYLSIAEGTLSEKEFKYIWEQCMSGSGNQTSILTIDEHFYSVQTELGKGWEKSCIVFYNKNEPIGMSIPHIEPGTVSEGRLFYFGVMPYYRGKGVASQLHLQCLHILKEMGATYYIGSTHTSNEKMQRIFWRNNCSVKMEIELYYKIFNEGQGKRK</sequence>
<keyword evidence="2" id="KW-0808">Transferase</keyword>
<dbReference type="RefSeq" id="WP_000638677.1">
    <property type="nucleotide sequence ID" value="NC_012472.1"/>
</dbReference>
<dbReference type="InterPro" id="IPR016181">
    <property type="entry name" value="Acyl_CoA_acyltransferase"/>
</dbReference>
<dbReference type="GO" id="GO:0016747">
    <property type="term" value="F:acyltransferase activity, transferring groups other than amino-acyl groups"/>
    <property type="evidence" value="ECO:0007669"/>
    <property type="project" value="InterPro"/>
</dbReference>
<dbReference type="SUPFAM" id="SSF55729">
    <property type="entry name" value="Acyl-CoA N-acyltransferases (Nat)"/>
    <property type="match status" value="1"/>
</dbReference>
<dbReference type="CDD" id="cd04301">
    <property type="entry name" value="NAT_SF"/>
    <property type="match status" value="1"/>
</dbReference>
<feature type="domain" description="N-acetyltransferase" evidence="1">
    <location>
        <begin position="107"/>
        <end position="263"/>
    </location>
</feature>
<dbReference type="Proteomes" id="UP000002210">
    <property type="component" value="Chromosome"/>
</dbReference>
<dbReference type="EMBL" id="CP001407">
    <property type="protein sequence ID" value="ACO25949.1"/>
    <property type="molecule type" value="Genomic_DNA"/>
</dbReference>
<evidence type="ECO:0000313" key="2">
    <source>
        <dbReference type="EMBL" id="ACO25949.1"/>
    </source>
</evidence>
<dbReference type="PATRIC" id="fig|572264.18.peg.3452"/>